<dbReference type="GO" id="GO:0003954">
    <property type="term" value="F:NADH dehydrogenase activity"/>
    <property type="evidence" value="ECO:0007669"/>
    <property type="project" value="TreeGrafter"/>
</dbReference>
<evidence type="ECO:0000313" key="10">
    <source>
        <dbReference type="Proteomes" id="UP000327013"/>
    </source>
</evidence>
<accession>A0A5N6L392</accession>
<feature type="signal peptide" evidence="8">
    <location>
        <begin position="1"/>
        <end position="16"/>
    </location>
</feature>
<name>A0A5N6L392_9ROSI</name>
<comment type="caution">
    <text evidence="9">The sequence shown here is derived from an EMBL/GenBank/DDBJ whole genome shotgun (WGS) entry which is preliminary data.</text>
</comment>
<keyword evidence="10" id="KW-1185">Reference proteome</keyword>
<comment type="subcellular location">
    <subcellularLocation>
        <location evidence="6">Cell membrane</location>
        <topology evidence="6">Multi-pass membrane protein</topology>
    </subcellularLocation>
    <subcellularLocation>
        <location evidence="1">Membrane</location>
        <topology evidence="1">Multi-pass membrane protein</topology>
    </subcellularLocation>
</comment>
<evidence type="ECO:0000256" key="6">
    <source>
        <dbReference type="RuleBase" id="RU000471"/>
    </source>
</evidence>
<dbReference type="GO" id="GO:0009060">
    <property type="term" value="P:aerobic respiration"/>
    <property type="evidence" value="ECO:0007669"/>
    <property type="project" value="TreeGrafter"/>
</dbReference>
<feature type="compositionally biased region" description="Basic and acidic residues" evidence="7">
    <location>
        <begin position="147"/>
        <end position="158"/>
    </location>
</feature>
<evidence type="ECO:0000256" key="1">
    <source>
        <dbReference type="ARBA" id="ARBA00004141"/>
    </source>
</evidence>
<evidence type="ECO:0000256" key="2">
    <source>
        <dbReference type="ARBA" id="ARBA00010535"/>
    </source>
</evidence>
<feature type="chain" id="PRO_5024355772" evidence="8">
    <location>
        <begin position="17"/>
        <end position="742"/>
    </location>
</feature>
<gene>
    <name evidence="9" type="ORF">FH972_025318</name>
</gene>
<dbReference type="EMBL" id="VIBQ01000045">
    <property type="protein sequence ID" value="KAB8477452.1"/>
    <property type="molecule type" value="Genomic_DNA"/>
</dbReference>
<dbReference type="GO" id="GO:0005886">
    <property type="term" value="C:plasma membrane"/>
    <property type="evidence" value="ECO:0007669"/>
    <property type="project" value="UniProtKB-SubCell"/>
</dbReference>
<dbReference type="Proteomes" id="UP000327013">
    <property type="component" value="Unassembled WGS sequence"/>
</dbReference>
<keyword evidence="6" id="KW-0520">NAD</keyword>
<reference evidence="9 10" key="1">
    <citation type="submission" date="2019-06" db="EMBL/GenBank/DDBJ databases">
        <title>A chromosomal-level reference genome of Carpinus fangiana (Coryloideae, Betulaceae).</title>
        <authorList>
            <person name="Yang X."/>
            <person name="Wang Z."/>
            <person name="Zhang L."/>
            <person name="Hao G."/>
            <person name="Liu J."/>
            <person name="Yang Y."/>
        </authorList>
    </citation>
    <scope>NUCLEOTIDE SEQUENCE [LARGE SCALE GENOMIC DNA]</scope>
    <source>
        <strain evidence="9">Cfa_2016G</strain>
        <tissue evidence="9">Leaf</tissue>
    </source>
</reference>
<dbReference type="PANTHER" id="PTHR11432">
    <property type="entry name" value="NADH DEHYDROGENASE SUBUNIT 1"/>
    <property type="match status" value="1"/>
</dbReference>
<evidence type="ECO:0000256" key="5">
    <source>
        <dbReference type="ARBA" id="ARBA00023136"/>
    </source>
</evidence>
<dbReference type="Pfam" id="PF00146">
    <property type="entry name" value="NADHdh"/>
    <property type="match status" value="1"/>
</dbReference>
<feature type="region of interest" description="Disordered" evidence="7">
    <location>
        <begin position="545"/>
        <end position="590"/>
    </location>
</feature>
<organism evidence="9 10">
    <name type="scientific">Carpinus fangiana</name>
    <dbReference type="NCBI Taxonomy" id="176857"/>
    <lineage>
        <taxon>Eukaryota</taxon>
        <taxon>Viridiplantae</taxon>
        <taxon>Streptophyta</taxon>
        <taxon>Embryophyta</taxon>
        <taxon>Tracheophyta</taxon>
        <taxon>Spermatophyta</taxon>
        <taxon>Magnoliopsida</taxon>
        <taxon>eudicotyledons</taxon>
        <taxon>Gunneridae</taxon>
        <taxon>Pentapetalae</taxon>
        <taxon>rosids</taxon>
        <taxon>fabids</taxon>
        <taxon>Fagales</taxon>
        <taxon>Betulaceae</taxon>
        <taxon>Carpinus</taxon>
    </lineage>
</organism>
<sequence length="742" mass="80104">MTGIWILYVVVGLLEASPEATSSFPNASLLYLIRYVTETIRSVSVLFSDSEDEPDDPNIIYEEPDDEASSSDKDVSDATLPARTTFSIVIFWRVRSGGTKEMLSISQKQIPPPPMLPQSAYRGIEREDRGPEQVGLGYRAVSAVGGDRGRAPRLDPRRQSLGCSPNPTRERTGGNRSMGNVRVSSQGSFLVVGHRAGFGRAALSDQGPGHKGPGTIQVRRTPEVTAMSRNLTHRPKRRANTRTATDVVEHTTMPPVFISWKSPAEERAVGSHVKLTWLATYKYSQIQMRRDGRPNQATTWDGNGSAHMHHLMKALQSSRLLEVACQPRFPSLKTILLTKCPSLGWGNTAMSSSPQDSTPSRAGCRPRWSWKPTYTFLGLALPQHLNKRQAPKRNQPSLFKKALLGSASESTDEPHAGKLARVVLAGDPETNRAPFDLPEAEAELVAGYNVEYARDAILNSPLLAEANVPGSRGLILTETRGVGACWGGALFILHSKLMNVGSGFSALLSKRELGKANSLLGRARGLVKNSQTNPAGWSISEILSAGKPETDDHGPDLTSTGAACDSDEEESASNSIEVHQRRPVLPAAVREPDPFGSELMAAVEPFLNNDNGARSSQPSQSLSIASSESASSSSESDNDTSSSSSMGEEAALNAPGGPEAEAAGAPIPAFRAAHQAEEAELFDRIRRLEGMLGHQIIARLEPDGYLTEVQENLTSAAFSSLAQAKSDNNSFGYYKIFINQRS</sequence>
<dbReference type="AlphaFoldDB" id="A0A5N6L392"/>
<feature type="region of interest" description="Disordered" evidence="7">
    <location>
        <begin position="608"/>
        <end position="663"/>
    </location>
</feature>
<keyword evidence="8" id="KW-0732">Signal</keyword>
<feature type="region of interest" description="Disordered" evidence="7">
    <location>
        <begin position="47"/>
        <end position="76"/>
    </location>
</feature>
<feature type="compositionally biased region" description="Low complexity" evidence="7">
    <location>
        <begin position="615"/>
        <end position="663"/>
    </location>
</feature>
<comment type="similarity">
    <text evidence="2 6">Belongs to the complex I subunit 1 family.</text>
</comment>
<feature type="compositionally biased region" description="Acidic residues" evidence="7">
    <location>
        <begin position="49"/>
        <end position="69"/>
    </location>
</feature>
<evidence type="ECO:0000256" key="8">
    <source>
        <dbReference type="SAM" id="SignalP"/>
    </source>
</evidence>
<proteinExistence type="inferred from homology"/>
<evidence type="ECO:0000313" key="9">
    <source>
        <dbReference type="EMBL" id="KAB8477452.1"/>
    </source>
</evidence>
<dbReference type="OrthoDB" id="531329at2759"/>
<dbReference type="PROSITE" id="PS00668">
    <property type="entry name" value="COMPLEX1_ND1_2"/>
    <property type="match status" value="1"/>
</dbReference>
<dbReference type="PANTHER" id="PTHR11432:SF3">
    <property type="entry name" value="NADH-UBIQUINONE OXIDOREDUCTASE CHAIN 1"/>
    <property type="match status" value="1"/>
</dbReference>
<dbReference type="InterPro" id="IPR018086">
    <property type="entry name" value="NADH_UbQ_OxRdtase_su1_CS"/>
</dbReference>
<keyword evidence="4" id="KW-1133">Transmembrane helix</keyword>
<keyword evidence="3 6" id="KW-0812">Transmembrane</keyword>
<evidence type="ECO:0000256" key="4">
    <source>
        <dbReference type="ARBA" id="ARBA00022989"/>
    </source>
</evidence>
<evidence type="ECO:0000256" key="7">
    <source>
        <dbReference type="SAM" id="MobiDB-lite"/>
    </source>
</evidence>
<feature type="region of interest" description="Disordered" evidence="7">
    <location>
        <begin position="145"/>
        <end position="180"/>
    </location>
</feature>
<protein>
    <submittedName>
        <fullName evidence="9">Uncharacterized protein</fullName>
    </submittedName>
</protein>
<evidence type="ECO:0000256" key="3">
    <source>
        <dbReference type="ARBA" id="ARBA00022692"/>
    </source>
</evidence>
<keyword evidence="5" id="KW-0472">Membrane</keyword>
<dbReference type="InterPro" id="IPR001694">
    <property type="entry name" value="NADH_UbQ_OxRdtase_su1/FPO"/>
</dbReference>